<comment type="caution">
    <text evidence="1">The sequence shown here is derived from an EMBL/GenBank/DDBJ whole genome shotgun (WGS) entry which is preliminary data.</text>
</comment>
<accession>A0ABV8AUT4</accession>
<evidence type="ECO:0000313" key="2">
    <source>
        <dbReference type="Proteomes" id="UP001595805"/>
    </source>
</evidence>
<organism evidence="1 2">
    <name type="scientific">Algoriphagus namhaensis</name>
    <dbReference type="NCBI Taxonomy" id="915353"/>
    <lineage>
        <taxon>Bacteria</taxon>
        <taxon>Pseudomonadati</taxon>
        <taxon>Bacteroidota</taxon>
        <taxon>Cytophagia</taxon>
        <taxon>Cytophagales</taxon>
        <taxon>Cyclobacteriaceae</taxon>
        <taxon>Algoriphagus</taxon>
    </lineage>
</organism>
<dbReference type="SUPFAM" id="SSF47781">
    <property type="entry name" value="RuvA domain 2-like"/>
    <property type="match status" value="1"/>
</dbReference>
<reference evidence="2" key="1">
    <citation type="journal article" date="2019" name="Int. J. Syst. Evol. Microbiol.">
        <title>The Global Catalogue of Microorganisms (GCM) 10K type strain sequencing project: providing services to taxonomists for standard genome sequencing and annotation.</title>
        <authorList>
            <consortium name="The Broad Institute Genomics Platform"/>
            <consortium name="The Broad Institute Genome Sequencing Center for Infectious Disease"/>
            <person name="Wu L."/>
            <person name="Ma J."/>
        </authorList>
    </citation>
    <scope>NUCLEOTIDE SEQUENCE [LARGE SCALE GENOMIC DNA]</scope>
    <source>
        <strain evidence="2">CCUG 60523</strain>
    </source>
</reference>
<evidence type="ECO:0000313" key="1">
    <source>
        <dbReference type="EMBL" id="MFC3880725.1"/>
    </source>
</evidence>
<dbReference type="Pfam" id="PF12836">
    <property type="entry name" value="HHH_3"/>
    <property type="match status" value="1"/>
</dbReference>
<dbReference type="GO" id="GO:0003677">
    <property type="term" value="F:DNA binding"/>
    <property type="evidence" value="ECO:0007669"/>
    <property type="project" value="UniProtKB-KW"/>
</dbReference>
<dbReference type="EMBL" id="JBHRZS010000007">
    <property type="protein sequence ID" value="MFC3880725.1"/>
    <property type="molecule type" value="Genomic_DNA"/>
</dbReference>
<dbReference type="RefSeq" id="WP_377906079.1">
    <property type="nucleotide sequence ID" value="NZ_JBHRZS010000007.1"/>
</dbReference>
<protein>
    <submittedName>
        <fullName evidence="1">ComEA family DNA-binding protein</fullName>
    </submittedName>
</protein>
<gene>
    <name evidence="1" type="ORF">ACFOSV_11075</name>
</gene>
<sequence length="698" mass="80647">MARVILIVFGFQFLLKSLAFGQEPPRAEIDLEEFIERLFPIQDEDIDYEGIYEALFQLYQNPIDINQATAEILQATYLLTPAQLSNFLSYRKSNGPLLSLYELQAIPGFDLPLIQTLIPFLTIGSAINHSKPFFDRIEDASQAYLLVRHRRIWETRRGFTPPDTSSTGRISSRYLGDANELYVRFRLQKSRDFSFGFTLDKDAGEQFIWDRRTRRYGFNFVSFHFARYQVGKWRSIQIGDYQVAFGQGLVFGAGYTLGKGAETVPTVRRSSAGLLPYTAALEFGFFRGVGGTYNFSPSLSATLITSHVSRDGRIQNELDSLDQRESFSSINQSGLHRTPSEIETKNTLKETSLGFNVQYAKNDLSLGINGLYTRFDRPWQRTPRPDNQFDFAGNQNTVSSVYFNYNLKNTFLFGETAISSSGGHGSVLGFISSLSRQVSFSLLWRKYDPSFHSFYSNAFAESTRPTNESGVYLGLELRPIKKWRWNFYYDFFKFPWLRFRAYAPSSGYEWLSRLTFQPNRSLTVFAQIRQEQKDRNLPDDGQRQLTYQLAALNKVNGIFSVEYQATKNLYLRSRVLFSRINFNQEKSNGLMVFQDVRFQQSNWRLTGRIAIFETDNYDNRLYAFENNVLWAFSLPAFSGQGMRYYLLGQLNPTARITLYLRFARTIFTDREEISSGLRTIDGNTQTETSFLLRYNLFK</sequence>
<proteinExistence type="predicted"/>
<dbReference type="Proteomes" id="UP001595805">
    <property type="component" value="Unassembled WGS sequence"/>
</dbReference>
<name>A0ABV8AUT4_9BACT</name>
<dbReference type="InterPro" id="IPR010994">
    <property type="entry name" value="RuvA_2-like"/>
</dbReference>
<keyword evidence="1" id="KW-0238">DNA-binding</keyword>
<keyword evidence="2" id="KW-1185">Reference proteome</keyword>